<dbReference type="Proteomes" id="UP001642464">
    <property type="component" value="Unassembled WGS sequence"/>
</dbReference>
<feature type="region of interest" description="Disordered" evidence="1">
    <location>
        <begin position="224"/>
        <end position="295"/>
    </location>
</feature>
<accession>A0ABP0RLA8</accession>
<evidence type="ECO:0000313" key="3">
    <source>
        <dbReference type="Proteomes" id="UP001642464"/>
    </source>
</evidence>
<feature type="compositionally biased region" description="Polar residues" evidence="1">
    <location>
        <begin position="130"/>
        <end position="139"/>
    </location>
</feature>
<gene>
    <name evidence="2" type="ORF">SCF082_LOCUS47261</name>
</gene>
<name>A0ABP0RLA8_9DINO</name>
<organism evidence="2 3">
    <name type="scientific">Durusdinium trenchii</name>
    <dbReference type="NCBI Taxonomy" id="1381693"/>
    <lineage>
        <taxon>Eukaryota</taxon>
        <taxon>Sar</taxon>
        <taxon>Alveolata</taxon>
        <taxon>Dinophyceae</taxon>
        <taxon>Suessiales</taxon>
        <taxon>Symbiodiniaceae</taxon>
        <taxon>Durusdinium</taxon>
    </lineage>
</organism>
<evidence type="ECO:0000313" key="2">
    <source>
        <dbReference type="EMBL" id="CAK9101064.1"/>
    </source>
</evidence>
<dbReference type="EMBL" id="CAXAMM010041751">
    <property type="protein sequence ID" value="CAK9101064.1"/>
    <property type="molecule type" value="Genomic_DNA"/>
</dbReference>
<feature type="compositionally biased region" description="Low complexity" evidence="1">
    <location>
        <begin position="241"/>
        <end position="255"/>
    </location>
</feature>
<reference evidence="2 3" key="1">
    <citation type="submission" date="2024-02" db="EMBL/GenBank/DDBJ databases">
        <authorList>
            <person name="Chen Y."/>
            <person name="Shah S."/>
            <person name="Dougan E. K."/>
            <person name="Thang M."/>
            <person name="Chan C."/>
        </authorList>
    </citation>
    <scope>NUCLEOTIDE SEQUENCE [LARGE SCALE GENOMIC DNA]</scope>
</reference>
<comment type="caution">
    <text evidence="2">The sequence shown here is derived from an EMBL/GenBank/DDBJ whole genome shotgun (WGS) entry which is preliminary data.</text>
</comment>
<keyword evidence="3" id="KW-1185">Reference proteome</keyword>
<proteinExistence type="predicted"/>
<protein>
    <submittedName>
        <fullName evidence="2">Uncharacterized protein</fullName>
    </submittedName>
</protein>
<sequence length="314" mass="34461">MIPSNLTCKNTFFDIPEETDVPEGPATWPKTSWWRSSSSRAAEWLDSQVYTLSEPEPSMLSSPEVWPYAEALGALPAPPMGSPMPPSPDFFERRGFDARFTFGAHLVGRTSPGMTTISESTDGPGEGCTPSLTENSTTPLRLGSDYFDDTPTPSPLDKTYGHSPSHFEGLMKKDLARTDPAPTRPPEQPPTLPAARCVLHGATGYGLWLHSHAFLMEAMEQQVGHDSQKAQRKKTLPKPLPQGKGPLPAGLLLPGQVHKIPTNDEDSPGRLRRKRGNREGKEVEFRSDDPYNSMPSAAFIDLGLLERQPPRPQP</sequence>
<feature type="compositionally biased region" description="Polar residues" evidence="1">
    <location>
        <begin position="112"/>
        <end position="121"/>
    </location>
</feature>
<feature type="compositionally biased region" description="Basic and acidic residues" evidence="1">
    <location>
        <begin position="277"/>
        <end position="289"/>
    </location>
</feature>
<evidence type="ECO:0000256" key="1">
    <source>
        <dbReference type="SAM" id="MobiDB-lite"/>
    </source>
</evidence>
<feature type="region of interest" description="Disordered" evidence="1">
    <location>
        <begin position="111"/>
        <end position="167"/>
    </location>
</feature>